<dbReference type="eggNOG" id="COG1917">
    <property type="taxonomic scope" value="Bacteria"/>
</dbReference>
<dbReference type="EnsemblBacteria" id="ABY35391">
    <property type="protein sequence ID" value="ABY35391"/>
    <property type="gene ID" value="Caur_2180"/>
</dbReference>
<proteinExistence type="predicted"/>
<dbReference type="PATRIC" id="fig|324602.8.peg.2467"/>
<reference evidence="3" key="1">
    <citation type="journal article" date="2011" name="BMC Genomics">
        <title>Complete genome sequence of the filamentous anoxygenic phototrophic bacterium Chloroflexus aurantiacus.</title>
        <authorList>
            <person name="Tang K.H."/>
            <person name="Barry K."/>
            <person name="Chertkov O."/>
            <person name="Dalin E."/>
            <person name="Han C.S."/>
            <person name="Hauser L.J."/>
            <person name="Honchak B.M."/>
            <person name="Karbach L.E."/>
            <person name="Land M.L."/>
            <person name="Lapidus A."/>
            <person name="Larimer F.W."/>
            <person name="Mikhailova N."/>
            <person name="Pitluck S."/>
            <person name="Pierson B.K."/>
            <person name="Blankenship R.E."/>
        </authorList>
    </citation>
    <scope>NUCLEOTIDE SEQUENCE [LARGE SCALE GENOMIC DNA]</scope>
    <source>
        <strain evidence="3">ATCC 29366 / DSM 635 / J-10-fl</strain>
    </source>
</reference>
<dbReference type="InterPro" id="IPR013096">
    <property type="entry name" value="Cupin_2"/>
</dbReference>
<dbReference type="AlphaFoldDB" id="A9WFP1"/>
<dbReference type="InterPro" id="IPR052535">
    <property type="entry name" value="Bacilysin_H2HPP_isomerase"/>
</dbReference>
<dbReference type="Pfam" id="PF07883">
    <property type="entry name" value="Cupin_2"/>
    <property type="match status" value="1"/>
</dbReference>
<dbReference type="PANTHER" id="PTHR40112">
    <property type="entry name" value="H2HPP ISOMERASE"/>
    <property type="match status" value="1"/>
</dbReference>
<protein>
    <submittedName>
        <fullName evidence="2">Cupin 2 conserved barrel domain protein</fullName>
    </submittedName>
</protein>
<dbReference type="STRING" id="324602.Caur_2180"/>
<dbReference type="Gene3D" id="2.60.120.10">
    <property type="entry name" value="Jelly Rolls"/>
    <property type="match status" value="1"/>
</dbReference>
<dbReference type="KEGG" id="cau:Caur_2180"/>
<evidence type="ECO:0000313" key="3">
    <source>
        <dbReference type="Proteomes" id="UP000002008"/>
    </source>
</evidence>
<gene>
    <name evidence="2" type="ordered locus">Caur_2180</name>
</gene>
<dbReference type="PANTHER" id="PTHR40112:SF1">
    <property type="entry name" value="H2HPP ISOMERASE"/>
    <property type="match status" value="1"/>
</dbReference>
<dbReference type="Proteomes" id="UP000002008">
    <property type="component" value="Chromosome"/>
</dbReference>
<feature type="domain" description="Cupin type-2" evidence="1">
    <location>
        <begin position="32"/>
        <end position="90"/>
    </location>
</feature>
<name>A9WFP1_CHLAA</name>
<evidence type="ECO:0000313" key="2">
    <source>
        <dbReference type="EMBL" id="ABY35391.1"/>
    </source>
</evidence>
<sequence length="113" mass="12537">MHAVQSADIKSFAIGLMNLRPFAGQQLMAVRVDAPKGATAPAHSHPHEQMTLVISGRLRFRVGDEWRELGPLEIVHIPGGVEHEAIMEEDSVFFDLFHPIRADFLQRQAEAGS</sequence>
<dbReference type="CDD" id="cd02238">
    <property type="entry name" value="cupin_KdgF"/>
    <property type="match status" value="1"/>
</dbReference>
<dbReference type="EMBL" id="CP000909">
    <property type="protein sequence ID" value="ABY35391.1"/>
    <property type="molecule type" value="Genomic_DNA"/>
</dbReference>
<dbReference type="InParanoid" id="A9WFP1"/>
<dbReference type="InterPro" id="IPR014710">
    <property type="entry name" value="RmlC-like_jellyroll"/>
</dbReference>
<evidence type="ECO:0000259" key="1">
    <source>
        <dbReference type="Pfam" id="PF07883"/>
    </source>
</evidence>
<dbReference type="SUPFAM" id="SSF51182">
    <property type="entry name" value="RmlC-like cupins"/>
    <property type="match status" value="1"/>
</dbReference>
<organism evidence="2 3">
    <name type="scientific">Chloroflexus aurantiacus (strain ATCC 29366 / DSM 635 / J-10-fl)</name>
    <dbReference type="NCBI Taxonomy" id="324602"/>
    <lineage>
        <taxon>Bacteria</taxon>
        <taxon>Bacillati</taxon>
        <taxon>Chloroflexota</taxon>
        <taxon>Chloroflexia</taxon>
        <taxon>Chloroflexales</taxon>
        <taxon>Chloroflexineae</taxon>
        <taxon>Chloroflexaceae</taxon>
        <taxon>Chloroflexus</taxon>
    </lineage>
</organism>
<dbReference type="HOGENOM" id="CLU_134269_2_1_0"/>
<accession>A9WFP1</accession>
<dbReference type="RefSeq" id="WP_012258045.1">
    <property type="nucleotide sequence ID" value="NC_010175.1"/>
</dbReference>
<keyword evidence="3" id="KW-1185">Reference proteome</keyword>
<dbReference type="InterPro" id="IPR011051">
    <property type="entry name" value="RmlC_Cupin_sf"/>
</dbReference>